<dbReference type="RefSeq" id="WP_307478908.1">
    <property type="nucleotide sequence ID" value="NZ_JAUSUB010000034.1"/>
</dbReference>
<name>A0ABU0APN2_9BACI</name>
<dbReference type="Pfam" id="PF13302">
    <property type="entry name" value="Acetyltransf_3"/>
    <property type="match status" value="1"/>
</dbReference>
<dbReference type="GO" id="GO:0008999">
    <property type="term" value="F:protein-N-terminal-alanine acetyltransferase activity"/>
    <property type="evidence" value="ECO:0007669"/>
    <property type="project" value="UniProtKB-EC"/>
</dbReference>
<dbReference type="Proteomes" id="UP001238088">
    <property type="component" value="Unassembled WGS sequence"/>
</dbReference>
<dbReference type="PANTHER" id="PTHR43792:SF1">
    <property type="entry name" value="N-ACETYLTRANSFERASE DOMAIN-CONTAINING PROTEIN"/>
    <property type="match status" value="1"/>
</dbReference>
<dbReference type="InterPro" id="IPR016181">
    <property type="entry name" value="Acyl_CoA_acyltransferase"/>
</dbReference>
<dbReference type="InterPro" id="IPR051531">
    <property type="entry name" value="N-acetyltransferase"/>
</dbReference>
<evidence type="ECO:0000259" key="1">
    <source>
        <dbReference type="PROSITE" id="PS51186"/>
    </source>
</evidence>
<dbReference type="PROSITE" id="PS51186">
    <property type="entry name" value="GNAT"/>
    <property type="match status" value="1"/>
</dbReference>
<evidence type="ECO:0000313" key="2">
    <source>
        <dbReference type="EMBL" id="MDQ0273160.1"/>
    </source>
</evidence>
<protein>
    <submittedName>
        <fullName evidence="2">Ribosomal-protein-alanine N-acetyltransferase</fullName>
        <ecNumber evidence="2">2.3.1.267</ecNumber>
    </submittedName>
</protein>
<feature type="domain" description="N-acetyltransferase" evidence="1">
    <location>
        <begin position="7"/>
        <end position="152"/>
    </location>
</feature>
<evidence type="ECO:0000313" key="3">
    <source>
        <dbReference type="Proteomes" id="UP001238088"/>
    </source>
</evidence>
<dbReference type="EMBL" id="JAUSUB010000034">
    <property type="protein sequence ID" value="MDQ0273160.1"/>
    <property type="molecule type" value="Genomic_DNA"/>
</dbReference>
<dbReference type="Gene3D" id="3.40.630.30">
    <property type="match status" value="1"/>
</dbReference>
<dbReference type="PANTHER" id="PTHR43792">
    <property type="entry name" value="GNAT FAMILY, PUTATIVE (AFU_ORTHOLOGUE AFUA_3G00765)-RELATED-RELATED"/>
    <property type="match status" value="1"/>
</dbReference>
<dbReference type="SUPFAM" id="SSF55729">
    <property type="entry name" value="Acyl-CoA N-acyltransferases (Nat)"/>
    <property type="match status" value="1"/>
</dbReference>
<keyword evidence="3" id="KW-1185">Reference proteome</keyword>
<sequence length="152" mass="17639">MIETTRCIIQSVDMMNDLREIQELYLDEKVRAYLGGPRHVDRLPHSEMHWTVRHKLEEGLIGLISIGPYHDGINNELSYQFRPECWGKGYAFESIQAVLEYALIDLKFTQIFAETQAANQHSCRLLEKLGMIKHDTIIRFGAKQAVYSIESR</sequence>
<reference evidence="2 3" key="1">
    <citation type="submission" date="2023-07" db="EMBL/GenBank/DDBJ databases">
        <title>Genomic Encyclopedia of Type Strains, Phase IV (KMG-IV): sequencing the most valuable type-strain genomes for metagenomic binning, comparative biology and taxonomic classification.</title>
        <authorList>
            <person name="Goeker M."/>
        </authorList>
    </citation>
    <scope>NUCLEOTIDE SEQUENCE [LARGE SCALE GENOMIC DNA]</scope>
    <source>
        <strain evidence="2 3">DSM 23494</strain>
    </source>
</reference>
<dbReference type="EC" id="2.3.1.267" evidence="2"/>
<keyword evidence="2" id="KW-0012">Acyltransferase</keyword>
<gene>
    <name evidence="2" type="ORF">J2S17_005081</name>
</gene>
<comment type="caution">
    <text evidence="2">The sequence shown here is derived from an EMBL/GenBank/DDBJ whole genome shotgun (WGS) entry which is preliminary data.</text>
</comment>
<keyword evidence="2" id="KW-0808">Transferase</keyword>
<organism evidence="2 3">
    <name type="scientific">Cytobacillus purgationiresistens</name>
    <dbReference type="NCBI Taxonomy" id="863449"/>
    <lineage>
        <taxon>Bacteria</taxon>
        <taxon>Bacillati</taxon>
        <taxon>Bacillota</taxon>
        <taxon>Bacilli</taxon>
        <taxon>Bacillales</taxon>
        <taxon>Bacillaceae</taxon>
        <taxon>Cytobacillus</taxon>
    </lineage>
</organism>
<proteinExistence type="predicted"/>
<dbReference type="InterPro" id="IPR000182">
    <property type="entry name" value="GNAT_dom"/>
</dbReference>
<accession>A0ABU0APN2</accession>